<organism evidence="10 11">
    <name type="scientific">Mixta calida</name>
    <dbReference type="NCBI Taxonomy" id="665913"/>
    <lineage>
        <taxon>Bacteria</taxon>
        <taxon>Pseudomonadati</taxon>
        <taxon>Pseudomonadota</taxon>
        <taxon>Gammaproteobacteria</taxon>
        <taxon>Enterobacterales</taxon>
        <taxon>Erwiniaceae</taxon>
        <taxon>Mixta</taxon>
    </lineage>
</organism>
<dbReference type="InterPro" id="IPR006026">
    <property type="entry name" value="Peptidase_Metallo"/>
</dbReference>
<evidence type="ECO:0000259" key="9">
    <source>
        <dbReference type="SMART" id="SM00235"/>
    </source>
</evidence>
<evidence type="ECO:0000256" key="3">
    <source>
        <dbReference type="ARBA" id="ARBA00004613"/>
    </source>
</evidence>
<evidence type="ECO:0000256" key="6">
    <source>
        <dbReference type="ARBA" id="ARBA00022525"/>
    </source>
</evidence>
<evidence type="ECO:0000256" key="8">
    <source>
        <dbReference type="ARBA" id="ARBA00022837"/>
    </source>
</evidence>
<comment type="subcellular location">
    <subcellularLocation>
        <location evidence="3">Secreted</location>
    </subcellularLocation>
</comment>
<proteinExistence type="inferred from homology"/>
<dbReference type="InterPro" id="IPR001343">
    <property type="entry name" value="Hemolysn_Ca-bd"/>
</dbReference>
<keyword evidence="8" id="KW-0106">Calcium</keyword>
<evidence type="ECO:0000256" key="2">
    <source>
        <dbReference type="ARBA" id="ARBA00001913"/>
    </source>
</evidence>
<evidence type="ECO:0000313" key="10">
    <source>
        <dbReference type="EMBL" id="AUY25034.1"/>
    </source>
</evidence>
<feature type="domain" description="Peptidase metallopeptidase" evidence="9">
    <location>
        <begin position="53"/>
        <end position="230"/>
    </location>
</feature>
<dbReference type="InterPro" id="IPR034033">
    <property type="entry name" value="Serralysin-like"/>
</dbReference>
<dbReference type="SMART" id="SM00235">
    <property type="entry name" value="ZnMc"/>
    <property type="match status" value="1"/>
</dbReference>
<dbReference type="RefSeq" id="WP_104951476.1">
    <property type="nucleotide sequence ID" value="NZ_CP026378.1"/>
</dbReference>
<comment type="catalytic activity">
    <reaction evidence="1">
        <text>Preferential cleavage of bonds with hydrophobic residues in P1'.</text>
        <dbReference type="EC" id="3.4.24.40"/>
    </reaction>
</comment>
<protein>
    <recommendedName>
        <fullName evidence="5">serralysin</fullName>
        <ecNumber evidence="5">3.4.24.40</ecNumber>
    </recommendedName>
</protein>
<dbReference type="Pfam" id="PF13688">
    <property type="entry name" value="Reprolysin_5"/>
    <property type="match status" value="1"/>
</dbReference>
<dbReference type="PROSITE" id="PS00330">
    <property type="entry name" value="HEMOLYSIN_CALCIUM"/>
    <property type="match status" value="6"/>
</dbReference>
<dbReference type="PRINTS" id="PR00313">
    <property type="entry name" value="CABNDNGRPT"/>
</dbReference>
<dbReference type="InterPro" id="IPR050557">
    <property type="entry name" value="RTX_toxin/Mannuronan_C5-epim"/>
</dbReference>
<keyword evidence="11" id="KW-1185">Reference proteome</keyword>
<dbReference type="InterPro" id="IPR024079">
    <property type="entry name" value="MetalloPept_cat_dom_sf"/>
</dbReference>
<evidence type="ECO:0000313" key="11">
    <source>
        <dbReference type="Proteomes" id="UP000237673"/>
    </source>
</evidence>
<dbReference type="Proteomes" id="UP000237673">
    <property type="component" value="Chromosome"/>
</dbReference>
<reference evidence="10 11" key="1">
    <citation type="submission" date="2018-01" db="EMBL/GenBank/DDBJ databases">
        <title>Complete and assembled Genome of Pantoea calida DSM22759T.</title>
        <authorList>
            <person name="Stevens M.J.A."/>
            <person name="Zurfluh K."/>
            <person name="Stephan R."/>
        </authorList>
    </citation>
    <scope>NUCLEOTIDE SEQUENCE [LARGE SCALE GENOMIC DNA]</scope>
    <source>
        <strain evidence="10 11">DSM 22759</strain>
    </source>
</reference>
<evidence type="ECO:0000256" key="1">
    <source>
        <dbReference type="ARBA" id="ARBA00001609"/>
    </source>
</evidence>
<keyword evidence="6" id="KW-0964">Secreted</keyword>
<accession>A0ABM6S256</accession>
<comment type="cofactor">
    <cofactor evidence="2">
        <name>Ca(2+)</name>
        <dbReference type="ChEBI" id="CHEBI:29108"/>
    </cofactor>
</comment>
<evidence type="ECO:0000256" key="7">
    <source>
        <dbReference type="ARBA" id="ARBA00022737"/>
    </source>
</evidence>
<dbReference type="Gene3D" id="3.40.390.10">
    <property type="entry name" value="Collagenase (Catalytic Domain)"/>
    <property type="match status" value="1"/>
</dbReference>
<keyword evidence="7" id="KW-0677">Repeat</keyword>
<dbReference type="SUPFAM" id="SSF55486">
    <property type="entry name" value="Metalloproteases ('zincins'), catalytic domain"/>
    <property type="match status" value="1"/>
</dbReference>
<dbReference type="Pfam" id="PF08548">
    <property type="entry name" value="Peptidase_M10_C"/>
    <property type="match status" value="1"/>
</dbReference>
<dbReference type="InterPro" id="IPR011049">
    <property type="entry name" value="Serralysin-like_metalloprot_C"/>
</dbReference>
<dbReference type="EMBL" id="CP026378">
    <property type="protein sequence ID" value="AUY25034.1"/>
    <property type="molecule type" value="Genomic_DNA"/>
</dbReference>
<dbReference type="PANTHER" id="PTHR38340:SF1">
    <property type="entry name" value="S-LAYER PROTEIN"/>
    <property type="match status" value="1"/>
</dbReference>
<dbReference type="SUPFAM" id="SSF51120">
    <property type="entry name" value="beta-Roll"/>
    <property type="match status" value="3"/>
</dbReference>
<dbReference type="CDD" id="cd04277">
    <property type="entry name" value="ZnMc_serralysin_like"/>
    <property type="match status" value="1"/>
</dbReference>
<comment type="similarity">
    <text evidence="4">Belongs to the peptidase M10B family.</text>
</comment>
<evidence type="ECO:0000256" key="5">
    <source>
        <dbReference type="ARBA" id="ARBA00012422"/>
    </source>
</evidence>
<dbReference type="InterPro" id="IPR013858">
    <property type="entry name" value="Peptidase_M10B_C"/>
</dbReference>
<evidence type="ECO:0000256" key="4">
    <source>
        <dbReference type="ARBA" id="ARBA00009490"/>
    </source>
</evidence>
<dbReference type="Gene3D" id="2.150.10.10">
    <property type="entry name" value="Serralysin-like metalloprotease, C-terminal"/>
    <property type="match status" value="5"/>
</dbReference>
<sequence length="665" mass="70394">MTIKATRKSWFDTDAQATTSATSSTWYASAPTDHYSTSQAAVQLTRSGLSWNGYQVYNKPVALTFSFLDSTTTASPRGDKGIVAFNSAQQAAAMQSLQAWSDLANIKFTQVASGGRLTFANYTQFSNGQPANDQAYAYLPSTSKAGGSMWFDYNISNIRSPDKYEYGRQTITHELGHALGLSHPGDYNSGTGVISYSASATYVEDSRQYSLMSYWSETNTGAKFNGHYAVAPLLHDIAAIQRLYGANMTTRTGNTVYGFDSNSGRDYYSASSSSDVLIFSVWDAGGNDTLNFSRYGQNQLINLNAQTFSNVGGLIGNVSIALGAVIENAIAGAGNDSVIGNAVANLLRGNAGSDRLYGNDGNDALYGDDGNDLLYGGNGDDMLTGGNGIDTLNGDGGNDRIWGSEGDDLLYGGSGNDTLNGENGNDRLWGGEGVDILYGGNGNDTLYGENGNDRLWGGEGVDILYGGNGNDTLYGENGNDRLYGGENDDLLYGGNGNDTLYGENGNDRLYGGENDDLLYGGNGNDTLNGENGNDRLWGGEGADALYGGSGNDILYGENGNDRLEGGAGIDRLYGGGGADKLYGGDGNDLFIFTRASDSLPALRDLIGDFASGRDKIDLSALDSAAHPLHFTSKFTGKLGEMQMLWDVNTHLTHLSLNLTGTAARI</sequence>
<gene>
    <name evidence="10" type="ORF">C2E16_09025</name>
</gene>
<dbReference type="Pfam" id="PF00353">
    <property type="entry name" value="HemolysinCabind"/>
    <property type="match status" value="6"/>
</dbReference>
<dbReference type="InterPro" id="IPR018511">
    <property type="entry name" value="Hemolysin-typ_Ca-bd_CS"/>
</dbReference>
<dbReference type="EC" id="3.4.24.40" evidence="5"/>
<dbReference type="PANTHER" id="PTHR38340">
    <property type="entry name" value="S-LAYER PROTEIN"/>
    <property type="match status" value="1"/>
</dbReference>
<name>A0ABM6S256_9GAMM</name>